<sequence length="676" mass="75544">MARPGGSHDSDRVFVDLSDDHLDEQDSPLAVRQRCKDLVLTVFPDICNDYLEQIASEHSDDSNAIVEMILSRQESGESYPVQPRDNPLKRKRVDDDDDENDEIDDAVDDNINVDGHEKPVAGPAEKFATETRAKFHEPNRKVARDSSKAYSSMAVNLIATEYVTFLPLPLWLIFIIRNFLKANDGLLFNAYTAMDDLARNRNHVAPGWVDKKHSSKRLREFLPDQIHNVDLSRHPPGEQEAIVELRAARELSSIKDEEAAAKVREKEEFARAKSAGETAECGCCFEEYITTQMVQCDGETLHLFCRGCMRSQAETNIGYSKYELNCMSMDGCEGSFSRAQRSLFLDKKLRTAIERIEQEAALRMAGIENLETCPFCPYAAEYPPALVDKEFRCIKPGCRKISCRLCRKESHIPKSCAEAALDDGISARHELEEAMTAALVRNCNNCKNPFLKSDGCNKIQCTKCGAIQCYVCRQTIKSYDHFNDVARGGKRGQCPLFDNTEARHQEEVQHAEEEARRKVAEANPTIAADMLNMKVSEDVQQDELRRSRDNHARHHAGGMIGMIGAQPDILLRRAELRRAGLRHPVVPVVPVVPAAPLAPMIPMVPMYHPYRPVPVPVLRPQAQPAQGPPLHPQGRFGPAQLRPASAGTRGAATHNGLPKPNPNPHGYGGHPHFLLD</sequence>
<proteinExistence type="predicted"/>
<protein>
    <submittedName>
        <fullName evidence="1">Uncharacterized protein</fullName>
    </submittedName>
</protein>
<keyword evidence="2" id="KW-1185">Reference proteome</keyword>
<organism evidence="1 2">
    <name type="scientific">Hypoxylon rubiginosum</name>
    <dbReference type="NCBI Taxonomy" id="110542"/>
    <lineage>
        <taxon>Eukaryota</taxon>
        <taxon>Fungi</taxon>
        <taxon>Dikarya</taxon>
        <taxon>Ascomycota</taxon>
        <taxon>Pezizomycotina</taxon>
        <taxon>Sordariomycetes</taxon>
        <taxon>Xylariomycetidae</taxon>
        <taxon>Xylariales</taxon>
        <taxon>Hypoxylaceae</taxon>
        <taxon>Hypoxylon</taxon>
    </lineage>
</organism>
<reference evidence="1 2" key="1">
    <citation type="journal article" date="2022" name="New Phytol.">
        <title>Ecological generalism drives hyperdiversity of secondary metabolite gene clusters in xylarialean endophytes.</title>
        <authorList>
            <person name="Franco M.E.E."/>
            <person name="Wisecaver J.H."/>
            <person name="Arnold A.E."/>
            <person name="Ju Y.M."/>
            <person name="Slot J.C."/>
            <person name="Ahrendt S."/>
            <person name="Moore L.P."/>
            <person name="Eastman K.E."/>
            <person name="Scott K."/>
            <person name="Konkel Z."/>
            <person name="Mondo S.J."/>
            <person name="Kuo A."/>
            <person name="Hayes R.D."/>
            <person name="Haridas S."/>
            <person name="Andreopoulos B."/>
            <person name="Riley R."/>
            <person name="LaButti K."/>
            <person name="Pangilinan J."/>
            <person name="Lipzen A."/>
            <person name="Amirebrahimi M."/>
            <person name="Yan J."/>
            <person name="Adam C."/>
            <person name="Keymanesh K."/>
            <person name="Ng V."/>
            <person name="Louie K."/>
            <person name="Northen T."/>
            <person name="Drula E."/>
            <person name="Henrissat B."/>
            <person name="Hsieh H.M."/>
            <person name="Youens-Clark K."/>
            <person name="Lutzoni F."/>
            <person name="Miadlikowska J."/>
            <person name="Eastwood D.C."/>
            <person name="Hamelin R.C."/>
            <person name="Grigoriev I.V."/>
            <person name="U'Ren J.M."/>
        </authorList>
    </citation>
    <scope>NUCLEOTIDE SEQUENCE [LARGE SCALE GENOMIC DNA]</scope>
    <source>
        <strain evidence="1 2">CBS 119005</strain>
    </source>
</reference>
<dbReference type="EMBL" id="MU393504">
    <property type="protein sequence ID" value="KAI4863410.1"/>
    <property type="molecule type" value="Genomic_DNA"/>
</dbReference>
<dbReference type="Proteomes" id="UP001497700">
    <property type="component" value="Unassembled WGS sequence"/>
</dbReference>
<accession>A0ACB9YVE2</accession>
<evidence type="ECO:0000313" key="2">
    <source>
        <dbReference type="Proteomes" id="UP001497700"/>
    </source>
</evidence>
<name>A0ACB9YVE2_9PEZI</name>
<comment type="caution">
    <text evidence="1">The sequence shown here is derived from an EMBL/GenBank/DDBJ whole genome shotgun (WGS) entry which is preliminary data.</text>
</comment>
<evidence type="ECO:0000313" key="1">
    <source>
        <dbReference type="EMBL" id="KAI4863410.1"/>
    </source>
</evidence>
<gene>
    <name evidence="1" type="ORF">F4820DRAFT_449982</name>
</gene>